<organism evidence="2 3">
    <name type="scientific">Parascedosporium putredinis</name>
    <dbReference type="NCBI Taxonomy" id="1442378"/>
    <lineage>
        <taxon>Eukaryota</taxon>
        <taxon>Fungi</taxon>
        <taxon>Dikarya</taxon>
        <taxon>Ascomycota</taxon>
        <taxon>Pezizomycotina</taxon>
        <taxon>Sordariomycetes</taxon>
        <taxon>Hypocreomycetidae</taxon>
        <taxon>Microascales</taxon>
        <taxon>Microascaceae</taxon>
        <taxon>Parascedosporium</taxon>
    </lineage>
</organism>
<name>A0A9P1GUF3_9PEZI</name>
<protein>
    <recommendedName>
        <fullName evidence="1">ASX DEUBAD domain-containing protein</fullName>
    </recommendedName>
</protein>
<dbReference type="Proteomes" id="UP000838763">
    <property type="component" value="Unassembled WGS sequence"/>
</dbReference>
<feature type="domain" description="ASX DEUBAD" evidence="1">
    <location>
        <begin position="2"/>
        <end position="95"/>
    </location>
</feature>
<dbReference type="Pfam" id="PF13919">
    <property type="entry name" value="ASXH"/>
    <property type="match status" value="1"/>
</dbReference>
<keyword evidence="3" id="KW-1185">Reference proteome</keyword>
<reference evidence="2" key="1">
    <citation type="submission" date="2022-11" db="EMBL/GenBank/DDBJ databases">
        <authorList>
            <person name="Scott C."/>
            <person name="Bruce N."/>
        </authorList>
    </citation>
    <scope>NUCLEOTIDE SEQUENCE</scope>
</reference>
<evidence type="ECO:0000313" key="2">
    <source>
        <dbReference type="EMBL" id="CAI4210479.1"/>
    </source>
</evidence>
<proteinExistence type="predicted"/>
<dbReference type="InterPro" id="IPR028020">
    <property type="entry name" value="ASX_DEUBAD_dom"/>
</dbReference>
<sequence>MAWDVLSDEEKREILALFPDGQHLLNPGTKDARPDMDALRSDDTWRHDIARYVEYIQEGKCDPQWLAEAFEAREHRKRGEYDDYLAHKLEEDWGEVERVKTEARIEEGGEEMEMKRNEGDDELCIVVRVEPVGGDMGMAGV</sequence>
<dbReference type="EMBL" id="CALLCH030000001">
    <property type="protein sequence ID" value="CAI4210479.1"/>
    <property type="molecule type" value="Genomic_DNA"/>
</dbReference>
<evidence type="ECO:0000259" key="1">
    <source>
        <dbReference type="Pfam" id="PF13919"/>
    </source>
</evidence>
<evidence type="ECO:0000313" key="3">
    <source>
        <dbReference type="Proteomes" id="UP000838763"/>
    </source>
</evidence>
<dbReference type="OrthoDB" id="2289918at2759"/>
<gene>
    <name evidence="2" type="ORF">PPNO1_LOCUS281</name>
</gene>
<dbReference type="AlphaFoldDB" id="A0A9P1GUF3"/>
<comment type="caution">
    <text evidence="2">The sequence shown here is derived from an EMBL/GenBank/DDBJ whole genome shotgun (WGS) entry which is preliminary data.</text>
</comment>
<accession>A0A9P1GUF3</accession>